<dbReference type="PIRSF" id="PIRSF020565">
    <property type="entry name" value="3Ho_Ac_ACP_DH_prd"/>
    <property type="match status" value="1"/>
</dbReference>
<dbReference type="AlphaFoldDB" id="N9DHN4"/>
<dbReference type="InterPro" id="IPR016776">
    <property type="entry name" value="ApeP-like_dehydratase"/>
</dbReference>
<dbReference type="SUPFAM" id="SSF54637">
    <property type="entry name" value="Thioesterase/thiol ester dehydrase-isomerase"/>
    <property type="match status" value="1"/>
</dbReference>
<sequence length="150" mass="16945">MNIQQKAIEYIPHQEPMVFIDDLVEISEQSAVANLNVRAALLFCEAEGLPTWSSIELMAQTISAYSGWKGQQQGNIPKVGFLLGTRKLNLPVPFFEMGSTLIIRVEQQYLHEGLGQFACEIVYKNPLYTTNFTEPLSYQDSAFLKLPKFP</sequence>
<proteinExistence type="predicted"/>
<dbReference type="Pfam" id="PF22817">
    <property type="entry name" value="ApeP-like"/>
    <property type="match status" value="1"/>
</dbReference>
<comment type="caution">
    <text evidence="1">The sequence shown here is derived from an EMBL/GenBank/DDBJ whole genome shotgun (WGS) entry which is preliminary data.</text>
</comment>
<dbReference type="Gene3D" id="3.10.129.10">
    <property type="entry name" value="Hotdog Thioesterase"/>
    <property type="match status" value="1"/>
</dbReference>
<name>N9DHN4_9GAMM</name>
<gene>
    <name evidence="1" type="ORF">F942_01032</name>
</gene>
<keyword evidence="2" id="KW-1185">Reference proteome</keyword>
<accession>N9DHN4</accession>
<dbReference type="PATRIC" id="fig|1257043.3.peg.999"/>
<dbReference type="InterPro" id="IPR029069">
    <property type="entry name" value="HotDog_dom_sf"/>
</dbReference>
<evidence type="ECO:0000313" key="1">
    <source>
        <dbReference type="EMBL" id="ENV80310.1"/>
    </source>
</evidence>
<dbReference type="HOGENOM" id="CLU_116661_0_1_6"/>
<evidence type="ECO:0000313" key="2">
    <source>
        <dbReference type="Proteomes" id="UP000013276"/>
    </source>
</evidence>
<reference evidence="1 2" key="1">
    <citation type="submission" date="2013-02" db="EMBL/GenBank/DDBJ databases">
        <title>The Genome Sequence of Acinetobacter ursingii NIPH ANC_3649.</title>
        <authorList>
            <consortium name="The Broad Institute Genome Sequencing Platform"/>
            <consortium name="The Broad Institute Genome Sequencing Center for Infectious Disease"/>
            <person name="Cerqueira G."/>
            <person name="Feldgarden M."/>
            <person name="Courvalin P."/>
            <person name="Perichon B."/>
            <person name="Grillot-Courvalin C."/>
            <person name="Clermont D."/>
            <person name="Rocha E."/>
            <person name="Yoon E.-J."/>
            <person name="Nemec A."/>
            <person name="Walker B."/>
            <person name="Young S.K."/>
            <person name="Zeng Q."/>
            <person name="Gargeya S."/>
            <person name="Fitzgerald M."/>
            <person name="Haas B."/>
            <person name="Abouelleil A."/>
            <person name="Alvarado L."/>
            <person name="Arachchi H.M."/>
            <person name="Berlin A.M."/>
            <person name="Chapman S.B."/>
            <person name="Dewar J."/>
            <person name="Goldberg J."/>
            <person name="Griggs A."/>
            <person name="Gujja S."/>
            <person name="Hansen M."/>
            <person name="Howarth C."/>
            <person name="Imamovic A."/>
            <person name="Larimer J."/>
            <person name="McCowan C."/>
            <person name="Murphy C."/>
            <person name="Neiman D."/>
            <person name="Pearson M."/>
            <person name="Priest M."/>
            <person name="Roberts A."/>
            <person name="Saif S."/>
            <person name="Shea T."/>
            <person name="Sisk P."/>
            <person name="Sykes S."/>
            <person name="Wortman J."/>
            <person name="Nusbaum C."/>
            <person name="Birren B."/>
        </authorList>
    </citation>
    <scope>NUCLEOTIDE SEQUENCE [LARGE SCALE GENOMIC DNA]</scope>
    <source>
        <strain evidence="1 2">ANC 3649</strain>
    </source>
</reference>
<evidence type="ECO:0008006" key="3">
    <source>
        <dbReference type="Google" id="ProtNLM"/>
    </source>
</evidence>
<organism evidence="1 2">
    <name type="scientific">Acinetobacter ursingii ANC 3649</name>
    <dbReference type="NCBI Taxonomy" id="1257043"/>
    <lineage>
        <taxon>Bacteria</taxon>
        <taxon>Pseudomonadati</taxon>
        <taxon>Pseudomonadota</taxon>
        <taxon>Gammaproteobacteria</taxon>
        <taxon>Moraxellales</taxon>
        <taxon>Moraxellaceae</taxon>
        <taxon>Acinetobacter</taxon>
    </lineage>
</organism>
<protein>
    <recommendedName>
        <fullName evidence="3">3-hydroxylacyl-ACP dehydratase</fullName>
    </recommendedName>
</protein>
<dbReference type="Proteomes" id="UP000013276">
    <property type="component" value="Unassembled WGS sequence"/>
</dbReference>
<dbReference type="EMBL" id="APQC01000006">
    <property type="protein sequence ID" value="ENV80310.1"/>
    <property type="molecule type" value="Genomic_DNA"/>
</dbReference>